<keyword evidence="6 8" id="KW-0408">Iron</keyword>
<dbReference type="PANTHER" id="PTHR47951">
    <property type="entry name" value="OS08G0547900 PROTEIN"/>
    <property type="match status" value="1"/>
</dbReference>
<keyword evidence="10" id="KW-0472">Membrane</keyword>
<organism evidence="11 12">
    <name type="scientific">Deinandra increscens subsp. villosa</name>
    <dbReference type="NCBI Taxonomy" id="3103831"/>
    <lineage>
        <taxon>Eukaryota</taxon>
        <taxon>Viridiplantae</taxon>
        <taxon>Streptophyta</taxon>
        <taxon>Embryophyta</taxon>
        <taxon>Tracheophyta</taxon>
        <taxon>Spermatophyta</taxon>
        <taxon>Magnoliopsida</taxon>
        <taxon>eudicotyledons</taxon>
        <taxon>Gunneridae</taxon>
        <taxon>Pentapetalae</taxon>
        <taxon>asterids</taxon>
        <taxon>campanulids</taxon>
        <taxon>Asterales</taxon>
        <taxon>Asteraceae</taxon>
        <taxon>Asteroideae</taxon>
        <taxon>Heliantheae alliance</taxon>
        <taxon>Madieae</taxon>
        <taxon>Madiinae</taxon>
        <taxon>Deinandra</taxon>
    </lineage>
</organism>
<dbReference type="PROSITE" id="PS00086">
    <property type="entry name" value="CYTOCHROME_P450"/>
    <property type="match status" value="1"/>
</dbReference>
<evidence type="ECO:0000256" key="3">
    <source>
        <dbReference type="ARBA" id="ARBA00022617"/>
    </source>
</evidence>
<evidence type="ECO:0000256" key="5">
    <source>
        <dbReference type="ARBA" id="ARBA00023002"/>
    </source>
</evidence>
<evidence type="ECO:0000256" key="2">
    <source>
        <dbReference type="ARBA" id="ARBA00010617"/>
    </source>
</evidence>
<evidence type="ECO:0000313" key="12">
    <source>
        <dbReference type="Proteomes" id="UP001408789"/>
    </source>
</evidence>
<dbReference type="PRINTS" id="PR00463">
    <property type="entry name" value="EP450I"/>
</dbReference>
<evidence type="ECO:0000256" key="7">
    <source>
        <dbReference type="ARBA" id="ARBA00023033"/>
    </source>
</evidence>
<evidence type="ECO:0000256" key="8">
    <source>
        <dbReference type="PIRSR" id="PIRSR602401-1"/>
    </source>
</evidence>
<dbReference type="InterPro" id="IPR001128">
    <property type="entry name" value="Cyt_P450"/>
</dbReference>
<dbReference type="GO" id="GO:0016705">
    <property type="term" value="F:oxidoreductase activity, acting on paired donors, with incorporation or reduction of molecular oxygen"/>
    <property type="evidence" value="ECO:0007669"/>
    <property type="project" value="InterPro"/>
</dbReference>
<feature type="transmembrane region" description="Helical" evidence="10">
    <location>
        <begin position="20"/>
        <end position="37"/>
    </location>
</feature>
<dbReference type="InterPro" id="IPR002401">
    <property type="entry name" value="Cyt_P450_E_grp-I"/>
</dbReference>
<evidence type="ECO:0000256" key="6">
    <source>
        <dbReference type="ARBA" id="ARBA00023004"/>
    </source>
</evidence>
<accession>A0AAP0D5U5</accession>
<dbReference type="AlphaFoldDB" id="A0AAP0D5U5"/>
<evidence type="ECO:0008006" key="13">
    <source>
        <dbReference type="Google" id="ProtNLM"/>
    </source>
</evidence>
<dbReference type="Proteomes" id="UP001408789">
    <property type="component" value="Unassembled WGS sequence"/>
</dbReference>
<comment type="cofactor">
    <cofactor evidence="1 8">
        <name>heme</name>
        <dbReference type="ChEBI" id="CHEBI:30413"/>
    </cofactor>
</comment>
<dbReference type="EMBL" id="JBCNJP010000014">
    <property type="protein sequence ID" value="KAK9069205.1"/>
    <property type="molecule type" value="Genomic_DNA"/>
</dbReference>
<dbReference type="Gene3D" id="1.10.630.10">
    <property type="entry name" value="Cytochrome P450"/>
    <property type="match status" value="1"/>
</dbReference>
<keyword evidence="12" id="KW-1185">Reference proteome</keyword>
<keyword evidence="4 8" id="KW-0479">Metal-binding</keyword>
<dbReference type="InterPro" id="IPR036396">
    <property type="entry name" value="Cyt_P450_sf"/>
</dbReference>
<keyword evidence="5 9" id="KW-0560">Oxidoreductase</keyword>
<keyword evidence="3 8" id="KW-0349">Heme</keyword>
<evidence type="ECO:0000313" key="11">
    <source>
        <dbReference type="EMBL" id="KAK9069205.1"/>
    </source>
</evidence>
<keyword evidence="10" id="KW-1133">Transmembrane helix</keyword>
<comment type="similarity">
    <text evidence="2 9">Belongs to the cytochrome P450 family.</text>
</comment>
<protein>
    <recommendedName>
        <fullName evidence="13">Cytochrome P450</fullName>
    </recommendedName>
</protein>
<keyword evidence="7 9" id="KW-0503">Monooxygenase</keyword>
<evidence type="ECO:0000256" key="4">
    <source>
        <dbReference type="ARBA" id="ARBA00022723"/>
    </source>
</evidence>
<keyword evidence="10" id="KW-0812">Transmembrane</keyword>
<dbReference type="GO" id="GO:0020037">
    <property type="term" value="F:heme binding"/>
    <property type="evidence" value="ECO:0007669"/>
    <property type="project" value="InterPro"/>
</dbReference>
<evidence type="ECO:0000256" key="10">
    <source>
        <dbReference type="SAM" id="Phobius"/>
    </source>
</evidence>
<dbReference type="InterPro" id="IPR017972">
    <property type="entry name" value="Cyt_P450_CS"/>
</dbReference>
<proteinExistence type="inferred from homology"/>
<dbReference type="FunFam" id="1.10.630.10:FF:000126">
    <property type="entry name" value="Predicted protein"/>
    <property type="match status" value="1"/>
</dbReference>
<evidence type="ECO:0000256" key="9">
    <source>
        <dbReference type="RuleBase" id="RU000461"/>
    </source>
</evidence>
<name>A0AAP0D5U5_9ASTR</name>
<evidence type="ECO:0000256" key="1">
    <source>
        <dbReference type="ARBA" id="ARBA00001971"/>
    </source>
</evidence>
<dbReference type="Pfam" id="PF00067">
    <property type="entry name" value="p450"/>
    <property type="match status" value="1"/>
</dbReference>
<sequence>MASNITLTWWEEAISNKQEVAASLLAVIFITLAISWYKKTILPSSNDGAGAPPLPPGPKGLPLVGYFPFLGPNLHHEFTKMASRYGPIFKLYLGSKLHIVVNSADLAKVVTGEQDESFANRDPHIAGLAASYNASDVAWAPNNANRRNLRKVLVHEVLSSANLEASRSYRWSEVRNTVKNVYEMIDTPVDINEVSFSTVLNILTNIVWGKGMADGSKHNNLTDEIRKVVTGVVEIAEGLNISDFFPVLARFDLQGVRRKMEGQMKQFDKIFETTIKERTSSKSGLNDKQEGKKDLLEILLELKDHSTSPSINMTQLKALVVDMFLGGTDATAAMVEWAMTEILRNRKVMTKVQDELAEVVGLNNIVEESHLPKLKYLEAVFKETFRLHPPLPFLLPRAPNQNCIVGGYTVPKGTTIFLNVWAIQRDPKHWDSPSKFIPERFLNYEGLDKWDYSGTNSKFFPFGSGRRRCPGVSLGEKMMMHILASLLHSFDWRLSKGDDHDLSDKFGIAMKKKKPLVVIPSQRLTNANLYM</sequence>
<feature type="binding site" description="axial binding residue" evidence="8">
    <location>
        <position position="469"/>
    </location>
    <ligand>
        <name>heme</name>
        <dbReference type="ChEBI" id="CHEBI:30413"/>
    </ligand>
    <ligandPart>
        <name>Fe</name>
        <dbReference type="ChEBI" id="CHEBI:18248"/>
    </ligandPart>
</feature>
<dbReference type="PANTHER" id="PTHR47951:SF7">
    <property type="entry name" value="FLAVONOID 3',5'-HYDROXYLASE-LIKE ISOFORM X1"/>
    <property type="match status" value="1"/>
</dbReference>
<dbReference type="GO" id="GO:0005506">
    <property type="term" value="F:iron ion binding"/>
    <property type="evidence" value="ECO:0007669"/>
    <property type="project" value="InterPro"/>
</dbReference>
<gene>
    <name evidence="11" type="ORF">SSX86_013321</name>
</gene>
<reference evidence="11 12" key="1">
    <citation type="submission" date="2024-04" db="EMBL/GenBank/DDBJ databases">
        <title>The reference genome of an endangered Asteraceae, Deinandra increscens subsp. villosa, native to the Central Coast of California.</title>
        <authorList>
            <person name="Guilliams M."/>
            <person name="Hasenstab-Lehman K."/>
            <person name="Meyer R."/>
            <person name="Mcevoy S."/>
        </authorList>
    </citation>
    <scope>NUCLEOTIDE SEQUENCE [LARGE SCALE GENOMIC DNA]</scope>
    <source>
        <tissue evidence="11">Leaf</tissue>
    </source>
</reference>
<dbReference type="GO" id="GO:0004497">
    <property type="term" value="F:monooxygenase activity"/>
    <property type="evidence" value="ECO:0007669"/>
    <property type="project" value="UniProtKB-KW"/>
</dbReference>
<dbReference type="SUPFAM" id="SSF48264">
    <property type="entry name" value="Cytochrome P450"/>
    <property type="match status" value="1"/>
</dbReference>
<comment type="caution">
    <text evidence="11">The sequence shown here is derived from an EMBL/GenBank/DDBJ whole genome shotgun (WGS) entry which is preliminary data.</text>
</comment>
<dbReference type="PRINTS" id="PR00385">
    <property type="entry name" value="P450"/>
</dbReference>